<protein>
    <submittedName>
        <fullName evidence="2">Efflux RND transporter permease subunit</fullName>
    </submittedName>
</protein>
<comment type="caution">
    <text evidence="2">The sequence shown here is derived from an EMBL/GenBank/DDBJ whole genome shotgun (WGS) entry which is preliminary data.</text>
</comment>
<dbReference type="EMBL" id="JBHSSW010000012">
    <property type="protein sequence ID" value="MFC6198364.1"/>
    <property type="molecule type" value="Genomic_DNA"/>
</dbReference>
<dbReference type="SUPFAM" id="SSF82714">
    <property type="entry name" value="Multidrug efflux transporter AcrB TolC docking domain, DN and DC subdomains"/>
    <property type="match status" value="2"/>
</dbReference>
<dbReference type="Gene3D" id="3.30.70.1440">
    <property type="entry name" value="Multidrug efflux transporter AcrB pore domain"/>
    <property type="match status" value="1"/>
</dbReference>
<feature type="transmembrane region" description="Helical" evidence="1">
    <location>
        <begin position="18"/>
        <end position="36"/>
    </location>
</feature>
<keyword evidence="1" id="KW-1133">Transmembrane helix</keyword>
<feature type="transmembrane region" description="Helical" evidence="1">
    <location>
        <begin position="853"/>
        <end position="872"/>
    </location>
</feature>
<dbReference type="Gene3D" id="1.20.1640.10">
    <property type="entry name" value="Multidrug efflux transporter AcrB transmembrane domain"/>
    <property type="match status" value="2"/>
</dbReference>
<dbReference type="RefSeq" id="WP_377378515.1">
    <property type="nucleotide sequence ID" value="NZ_JBHSSW010000012.1"/>
</dbReference>
<keyword evidence="1" id="KW-0472">Membrane</keyword>
<dbReference type="SUPFAM" id="SSF82693">
    <property type="entry name" value="Multidrug efflux transporter AcrB pore domain, PN1, PN2, PC1 and PC2 subdomains"/>
    <property type="match status" value="3"/>
</dbReference>
<feature type="transmembrane region" description="Helical" evidence="1">
    <location>
        <begin position="386"/>
        <end position="410"/>
    </location>
</feature>
<evidence type="ECO:0000313" key="3">
    <source>
        <dbReference type="Proteomes" id="UP001596303"/>
    </source>
</evidence>
<feature type="transmembrane region" description="Helical" evidence="1">
    <location>
        <begin position="949"/>
        <end position="970"/>
    </location>
</feature>
<feature type="transmembrane region" description="Helical" evidence="1">
    <location>
        <begin position="463"/>
        <end position="487"/>
    </location>
</feature>
<dbReference type="Pfam" id="PF00873">
    <property type="entry name" value="ACR_tran"/>
    <property type="match status" value="1"/>
</dbReference>
<feature type="transmembrane region" description="Helical" evidence="1">
    <location>
        <begin position="879"/>
        <end position="899"/>
    </location>
</feature>
<dbReference type="PANTHER" id="PTHR32063">
    <property type="match status" value="1"/>
</dbReference>
<name>A0ABW1SAX8_9PROT</name>
<organism evidence="2 3">
    <name type="scientific">Ponticaulis profundi</name>
    <dbReference type="NCBI Taxonomy" id="2665222"/>
    <lineage>
        <taxon>Bacteria</taxon>
        <taxon>Pseudomonadati</taxon>
        <taxon>Pseudomonadota</taxon>
        <taxon>Alphaproteobacteria</taxon>
        <taxon>Hyphomonadales</taxon>
        <taxon>Hyphomonadaceae</taxon>
        <taxon>Ponticaulis</taxon>
    </lineage>
</organism>
<accession>A0ABW1SAX8</accession>
<feature type="transmembrane region" description="Helical" evidence="1">
    <location>
        <begin position="360"/>
        <end position="380"/>
    </location>
</feature>
<dbReference type="SUPFAM" id="SSF82866">
    <property type="entry name" value="Multidrug efflux transporter AcrB transmembrane domain"/>
    <property type="match status" value="2"/>
</dbReference>
<evidence type="ECO:0000256" key="1">
    <source>
        <dbReference type="SAM" id="Phobius"/>
    </source>
</evidence>
<feature type="transmembrane region" description="Helical" evidence="1">
    <location>
        <begin position="905"/>
        <end position="928"/>
    </location>
</feature>
<evidence type="ECO:0000313" key="2">
    <source>
        <dbReference type="EMBL" id="MFC6198364.1"/>
    </source>
</evidence>
<dbReference type="InterPro" id="IPR001036">
    <property type="entry name" value="Acrflvin-R"/>
</dbReference>
<keyword evidence="1" id="KW-0812">Transmembrane</keyword>
<feature type="transmembrane region" description="Helical" evidence="1">
    <location>
        <begin position="520"/>
        <end position="544"/>
    </location>
</feature>
<keyword evidence="3" id="KW-1185">Reference proteome</keyword>
<dbReference type="InterPro" id="IPR027463">
    <property type="entry name" value="AcrB_DN_DC_subdom"/>
</dbReference>
<feature type="transmembrane region" description="Helical" evidence="1">
    <location>
        <begin position="334"/>
        <end position="353"/>
    </location>
</feature>
<dbReference type="Gene3D" id="3.30.70.1430">
    <property type="entry name" value="Multidrug efflux transporter AcrB pore domain"/>
    <property type="match status" value="2"/>
</dbReference>
<dbReference type="PRINTS" id="PR00702">
    <property type="entry name" value="ACRIFLAVINRP"/>
</dbReference>
<gene>
    <name evidence="2" type="ORF">ACFQDM_09750</name>
</gene>
<dbReference type="PANTHER" id="PTHR32063:SF14">
    <property type="entry name" value="BLL4319 PROTEIN"/>
    <property type="match status" value="1"/>
</dbReference>
<feature type="transmembrane region" description="Helical" evidence="1">
    <location>
        <begin position="982"/>
        <end position="1008"/>
    </location>
</feature>
<dbReference type="Proteomes" id="UP001596303">
    <property type="component" value="Unassembled WGS sequence"/>
</dbReference>
<proteinExistence type="predicted"/>
<dbReference type="Gene3D" id="3.30.2090.10">
    <property type="entry name" value="Multidrug efflux transporter AcrB TolC docking domain, DN and DC subdomains"/>
    <property type="match status" value="2"/>
</dbReference>
<feature type="transmembrane region" description="Helical" evidence="1">
    <location>
        <begin position="431"/>
        <end position="451"/>
    </location>
</feature>
<reference evidence="3" key="1">
    <citation type="journal article" date="2019" name="Int. J. Syst. Evol. Microbiol.">
        <title>The Global Catalogue of Microorganisms (GCM) 10K type strain sequencing project: providing services to taxonomists for standard genome sequencing and annotation.</title>
        <authorList>
            <consortium name="The Broad Institute Genomics Platform"/>
            <consortium name="The Broad Institute Genome Sequencing Center for Infectious Disease"/>
            <person name="Wu L."/>
            <person name="Ma J."/>
        </authorList>
    </citation>
    <scope>NUCLEOTIDE SEQUENCE [LARGE SCALE GENOMIC DNA]</scope>
    <source>
        <strain evidence="3">CGMCC-1.15741</strain>
    </source>
</reference>
<dbReference type="Gene3D" id="3.30.70.1320">
    <property type="entry name" value="Multidrug efflux transporter AcrB pore domain like"/>
    <property type="match status" value="1"/>
</dbReference>
<sequence length="1038" mass="111607">MKRSGGGGIAALAVKRPLLIAVFNLMIVIAGLAALLDMDVRELPDVDRPIVTVRANLPGGAPETMDAEVTSILEGAVARVSGVRVIESQSEENNSRIRAEFNPGIDLDTAAADVREAVSRVTRQLPDRVENVEVAKADNDAQPIMRLSVTSTALELDELTRIVDTNIIPELLAVDGVASIQEFGIRQQQMRVLIDPLRLNRFGLTISDVADALRQAPYDVPVGSFRSADQELIVRAEAAATTPELVKNVVIRDPVKVGDVAEVLLAPADAESLLRVDGEEAIGLGIVRKAQSNTINISDAVRERVPMLNDRYDDISIRITSEEAVFIRKSIEEVVTSLLITVAIVVAAIWLFLGSFKATIVPSVAIPVALVGTLAGIWAMGFSLNLLTLLGLVLATGLIVDDAIVVLENIQRQQSLGLKKYAAASIGTQQVFFAVIATTAVLVAVFVPISFLPSETGRLFREFGFVLAFSVIISSFVALTLAPAIAARFQFVDPTKKEKKSPLERLGLFLQNIYASCLKWCLKLSVVVVGICILAAGGAGLAFMNLENELVPPEDRGSVEIFATGPDGVGILYMERQARLIEDRLQPFVDSGDITSVYTVVGAFDPNRLLISSRLAPWEERTLSQSDIIAQLRGPMADIPGANVSVFGRSSLQRRGGSRTGLRVALTGNDYSYIYGAARELSDAVEAQSTILSNPEISYQPTQPQLSINVDRARAADLDVPLSEISLTLRSMVGGEDLIDLSIGDQAIPIMLEAESRTIQSPSDLHNLFVRSNSGNLIPLSSLASIAEEGVAAELNRIEQRRAMDLDFDIATSVPLAEAVLEIERIADATLPDDVQMLLQGEAETLQETSHDMLLTFGFALVIVFLVLVGQFESLTSPIVVMLVVPFGLAAAIYAMLLSGTSLNIYSQIGLVLLVGLMAKNGILLVEFADQLRNEGRSVRDAVFEAATVRLRPIAMTVLSTALGALPLILSSGAGAEARLAIGWVIFGGLGLAALFTLFLAPILYLWVAQFSSTRGAHHAKLEEELDHAHDQSRENTV</sequence>